<evidence type="ECO:0000259" key="13">
    <source>
        <dbReference type="Pfam" id="PF04065"/>
    </source>
</evidence>
<evidence type="ECO:0000256" key="4">
    <source>
        <dbReference type="ARBA" id="ARBA00022490"/>
    </source>
</evidence>
<evidence type="ECO:0000259" key="14">
    <source>
        <dbReference type="Pfam" id="PF04153"/>
    </source>
</evidence>
<dbReference type="GO" id="GO:0000289">
    <property type="term" value="P:nuclear-transcribed mRNA poly(A) tail shortening"/>
    <property type="evidence" value="ECO:0007669"/>
    <property type="project" value="UniProtKB-ARBA"/>
</dbReference>
<dbReference type="InterPro" id="IPR038635">
    <property type="entry name" value="CCR4-NOT_su2/3/5_C_sf"/>
</dbReference>
<dbReference type="GO" id="GO:0006355">
    <property type="term" value="P:regulation of DNA-templated transcription"/>
    <property type="evidence" value="ECO:0007669"/>
    <property type="project" value="InterPro"/>
</dbReference>
<dbReference type="OrthoDB" id="293823at2759"/>
<comment type="similarity">
    <text evidence="3 10">Belongs to the CNOT2/3/5 family.</text>
</comment>
<dbReference type="GO" id="GO:0030015">
    <property type="term" value="C:CCR4-NOT core complex"/>
    <property type="evidence" value="ECO:0007669"/>
    <property type="project" value="UniProtKB-UniRule"/>
</dbReference>
<feature type="compositionally biased region" description="Low complexity" evidence="12">
    <location>
        <begin position="294"/>
        <end position="305"/>
    </location>
</feature>
<dbReference type="Pfam" id="PF04065">
    <property type="entry name" value="Not3"/>
    <property type="match status" value="1"/>
</dbReference>
<keyword evidence="9 10" id="KW-0539">Nucleus</keyword>
<organism evidence="15 16">
    <name type="scientific">Piptocephalis cylindrospora</name>
    <dbReference type="NCBI Taxonomy" id="1907219"/>
    <lineage>
        <taxon>Eukaryota</taxon>
        <taxon>Fungi</taxon>
        <taxon>Fungi incertae sedis</taxon>
        <taxon>Zoopagomycota</taxon>
        <taxon>Zoopagomycotina</taxon>
        <taxon>Zoopagomycetes</taxon>
        <taxon>Zoopagales</taxon>
        <taxon>Piptocephalidaceae</taxon>
        <taxon>Piptocephalis</taxon>
    </lineage>
</organism>
<evidence type="ECO:0000256" key="10">
    <source>
        <dbReference type="PIRNR" id="PIRNR005290"/>
    </source>
</evidence>
<dbReference type="Gene3D" id="2.30.30.1020">
    <property type="entry name" value="CCR4-NOT complex subunit 2/3/5, C-terminal domain"/>
    <property type="match status" value="1"/>
</dbReference>
<dbReference type="PIRSF" id="PIRSF005290">
    <property type="entry name" value="NOT_su_3_5"/>
    <property type="match status" value="1"/>
</dbReference>
<feature type="compositionally biased region" description="Basic and acidic residues" evidence="12">
    <location>
        <begin position="499"/>
        <end position="509"/>
    </location>
</feature>
<gene>
    <name evidence="15" type="ORF">BJ684DRAFT_7699</name>
</gene>
<feature type="coiled-coil region" evidence="11">
    <location>
        <begin position="136"/>
        <end position="163"/>
    </location>
</feature>
<dbReference type="GO" id="GO:0000932">
    <property type="term" value="C:P-body"/>
    <property type="evidence" value="ECO:0007669"/>
    <property type="project" value="UniProtKB-UniRule"/>
</dbReference>
<evidence type="ECO:0000313" key="15">
    <source>
        <dbReference type="EMBL" id="RKP15022.1"/>
    </source>
</evidence>
<evidence type="ECO:0000256" key="2">
    <source>
        <dbReference type="ARBA" id="ARBA00004496"/>
    </source>
</evidence>
<feature type="region of interest" description="Disordered" evidence="12">
    <location>
        <begin position="247"/>
        <end position="526"/>
    </location>
</feature>
<evidence type="ECO:0000256" key="11">
    <source>
        <dbReference type="SAM" id="Coils"/>
    </source>
</evidence>
<dbReference type="InterPro" id="IPR007282">
    <property type="entry name" value="NOT2/3/5_C"/>
</dbReference>
<evidence type="ECO:0000256" key="7">
    <source>
        <dbReference type="ARBA" id="ARBA00023015"/>
    </source>
</evidence>
<feature type="coiled-coil region" evidence="11">
    <location>
        <begin position="45"/>
        <end position="101"/>
    </location>
</feature>
<evidence type="ECO:0000256" key="6">
    <source>
        <dbReference type="ARBA" id="ARBA00022553"/>
    </source>
</evidence>
<keyword evidence="8 10" id="KW-0804">Transcription</keyword>
<dbReference type="AlphaFoldDB" id="A0A4P9Y8A2"/>
<evidence type="ECO:0000256" key="8">
    <source>
        <dbReference type="ARBA" id="ARBA00023163"/>
    </source>
</evidence>
<dbReference type="EMBL" id="KZ987766">
    <property type="protein sequence ID" value="RKP15022.1"/>
    <property type="molecule type" value="Genomic_DNA"/>
</dbReference>
<keyword evidence="16" id="KW-1185">Reference proteome</keyword>
<dbReference type="GO" id="GO:0005634">
    <property type="term" value="C:nucleus"/>
    <property type="evidence" value="ECO:0007669"/>
    <property type="project" value="UniProtKB-SubCell"/>
</dbReference>
<accession>A0A4P9Y8A2</accession>
<feature type="domain" description="CCR4-Not complex component Not N-terminal" evidence="13">
    <location>
        <begin position="10"/>
        <end position="235"/>
    </location>
</feature>
<keyword evidence="4 10" id="KW-0963">Cytoplasm</keyword>
<evidence type="ECO:0000256" key="3">
    <source>
        <dbReference type="ARBA" id="ARBA00007682"/>
    </source>
</evidence>
<feature type="compositionally biased region" description="Low complexity" evidence="12">
    <location>
        <begin position="312"/>
        <end position="325"/>
    </location>
</feature>
<comment type="function">
    <text evidence="10">Acts as component of the CCR4-NOT core complex, which in the nucleus seems to be a general transcription factor, and in the cytoplasm the major mRNA deadenylase involved in mRNA turnover. The NOT protein subcomplex negatively regulates the basal and activated transcription of many genes. Preferentially affects TC-type TATA element-dependent transcription. Could directly or indirectly inhibit component(s) of the general transcription machinery.</text>
</comment>
<dbReference type="PANTHER" id="PTHR23326">
    <property type="entry name" value="CCR4 NOT-RELATED"/>
    <property type="match status" value="1"/>
</dbReference>
<name>A0A4P9Y8A2_9FUNG</name>
<dbReference type="InterPro" id="IPR012270">
    <property type="entry name" value="CCR4-NOT_su3/5"/>
</dbReference>
<comment type="subcellular location">
    <subcellularLocation>
        <location evidence="2 10">Cytoplasm</location>
    </subcellularLocation>
    <subcellularLocation>
        <location evidence="1 10">Nucleus</location>
    </subcellularLocation>
</comment>
<evidence type="ECO:0000256" key="5">
    <source>
        <dbReference type="ARBA" id="ARBA00022491"/>
    </source>
</evidence>
<keyword evidence="10" id="KW-0010">Activator</keyword>
<keyword evidence="6" id="KW-0597">Phosphoprotein</keyword>
<proteinExistence type="inferred from homology"/>
<dbReference type="Pfam" id="PF04153">
    <property type="entry name" value="NOT2_3_5_C"/>
    <property type="match status" value="1"/>
</dbReference>
<keyword evidence="5 10" id="KW-0678">Repressor</keyword>
<protein>
    <recommendedName>
        <fullName evidence="10">General negative regulator of transcription subunit</fullName>
    </recommendedName>
</protein>
<evidence type="ECO:0000256" key="1">
    <source>
        <dbReference type="ARBA" id="ARBA00004123"/>
    </source>
</evidence>
<keyword evidence="11" id="KW-0175">Coiled coil</keyword>
<feature type="compositionally biased region" description="Polar residues" evidence="12">
    <location>
        <begin position="479"/>
        <end position="497"/>
    </location>
</feature>
<evidence type="ECO:0000256" key="9">
    <source>
        <dbReference type="ARBA" id="ARBA00023242"/>
    </source>
</evidence>
<reference evidence="16" key="1">
    <citation type="journal article" date="2018" name="Nat. Microbiol.">
        <title>Leveraging single-cell genomics to expand the fungal tree of life.</title>
        <authorList>
            <person name="Ahrendt S.R."/>
            <person name="Quandt C.A."/>
            <person name="Ciobanu D."/>
            <person name="Clum A."/>
            <person name="Salamov A."/>
            <person name="Andreopoulos B."/>
            <person name="Cheng J.F."/>
            <person name="Woyke T."/>
            <person name="Pelin A."/>
            <person name="Henrissat B."/>
            <person name="Reynolds N.K."/>
            <person name="Benny G.L."/>
            <person name="Smith M.E."/>
            <person name="James T.Y."/>
            <person name="Grigoriev I.V."/>
        </authorList>
    </citation>
    <scope>NUCLEOTIDE SEQUENCE [LARGE SCALE GENOMIC DNA]</scope>
</reference>
<dbReference type="InterPro" id="IPR040168">
    <property type="entry name" value="Not2/3/5"/>
</dbReference>
<dbReference type="Proteomes" id="UP000267251">
    <property type="component" value="Unassembled WGS sequence"/>
</dbReference>
<evidence type="ECO:0000256" key="12">
    <source>
        <dbReference type="SAM" id="MobiDB-lite"/>
    </source>
</evidence>
<sequence length="705" mass="77727">MAQPLISPHHLLAEIDRVIKKVDEGIEGFVELMDKMHTTTNPSQKEKLEGESKREIKKLQRLRDQIKTWQTSNEIKDKNLLNQYRRRIEEQMETFKVVEKELKTKAFSKEGLNLAAKVDPKDREKQELASWITAQVEALTTQVERAEAEQEILQAQGRKSKRDTSKAARIDELEHWNERRKWHCSRLELCQRLIQNGALAMDRFRDIKDDIEYYVESNEDPDFEEDEEIYTALGLEDEEDAYLISSEIFGSGSGPGGQPGEDEDLPESFSSASSSSSEKRSDSFSSGGGMECQSPSKISVPSVISDIGVIKTTTPSRSSSSTSSSVLGAGSKKEEDMTSPATVPTTVIAPAPDVSGKKGKESTGPKLPSALPPTTGKAVMIHEQPEGGNRKKAATIPSVSISSQSSKKVTPRISIDALTPSTSSSTSPSSSSAQTKKAAPLTPGKGKEPQGKWASPSSPAIKTTEVKGSVPPSPIAPTRVSTYSQTVQSGLDLSAASSHEVKPSSKETRTPSTPVESKTSAHDSSLPIHHSLHSILGDLVPQFEKAQKDALSLERIISEVDASPKSAYLQLPKRGDLLRSLPKYTPAQPFPNPPPYYPAQPPPMIPDAFYATVDLDTLFFIFYYRPASYEQYRAAKEIKRRGWRFNTKQLAWFLRASSTSTSPSVESGEQAPPLPRQVTDTYEQGVYDVFDYEGAWCKRKKADFR</sequence>
<evidence type="ECO:0000313" key="16">
    <source>
        <dbReference type="Proteomes" id="UP000267251"/>
    </source>
</evidence>
<dbReference type="InterPro" id="IPR007207">
    <property type="entry name" value="Not_N"/>
</dbReference>
<feature type="domain" description="NOT2/NOT3/NOT5 C-terminal" evidence="14">
    <location>
        <begin position="586"/>
        <end position="705"/>
    </location>
</feature>
<keyword evidence="7 10" id="KW-0805">Transcription regulation</keyword>
<feature type="compositionally biased region" description="Low complexity" evidence="12">
    <location>
        <begin position="395"/>
        <end position="408"/>
    </location>
</feature>
<feature type="compositionally biased region" description="Low complexity" evidence="12">
    <location>
        <begin position="419"/>
        <end position="432"/>
    </location>
</feature>